<accession>A0ABV8VG49</accession>
<protein>
    <submittedName>
        <fullName evidence="1">Uncharacterized protein</fullName>
    </submittedName>
</protein>
<dbReference type="EMBL" id="JBHSDL010000014">
    <property type="protein sequence ID" value="MFC4374969.1"/>
    <property type="molecule type" value="Genomic_DNA"/>
</dbReference>
<dbReference type="RefSeq" id="WP_378560886.1">
    <property type="nucleotide sequence ID" value="NZ_JBHSDL010000014.1"/>
</dbReference>
<reference evidence="2" key="1">
    <citation type="journal article" date="2019" name="Int. J. Syst. Evol. Microbiol.">
        <title>The Global Catalogue of Microorganisms (GCM) 10K type strain sequencing project: providing services to taxonomists for standard genome sequencing and annotation.</title>
        <authorList>
            <consortium name="The Broad Institute Genomics Platform"/>
            <consortium name="The Broad Institute Genome Sequencing Center for Infectious Disease"/>
            <person name="Wu L."/>
            <person name="Ma J."/>
        </authorList>
    </citation>
    <scope>NUCLEOTIDE SEQUENCE [LARGE SCALE GENOMIC DNA]</scope>
    <source>
        <strain evidence="2">IBRC-M 10490</strain>
    </source>
</reference>
<dbReference type="Proteomes" id="UP001595844">
    <property type="component" value="Unassembled WGS sequence"/>
</dbReference>
<name>A0ABV8VG49_9NOCA</name>
<gene>
    <name evidence="1" type="ORF">ACFO5K_12750</name>
</gene>
<keyword evidence="2" id="KW-1185">Reference proteome</keyword>
<evidence type="ECO:0000313" key="1">
    <source>
        <dbReference type="EMBL" id="MFC4374969.1"/>
    </source>
</evidence>
<evidence type="ECO:0000313" key="2">
    <source>
        <dbReference type="Proteomes" id="UP001595844"/>
    </source>
</evidence>
<sequence>MTNNPARPPRYAVAVEIPPGYHELPLTGIATAISAADPLLSQQTTGTLRESVPKTLGTLEFMLEALAKRNAVYCGIGTHRSADGHPVVSWLTISCLDAGAPRNPRLTLADIAQHKTRDEIGWRVEGVDVGERPLLFSEGIGHYPYPGLPALRKSDDAAHAYQMEAVIPSPDGTTVAVVEVATAEVDRGPEFGPMLFGMAASLEFVSSSTTTSLDL</sequence>
<proteinExistence type="predicted"/>
<comment type="caution">
    <text evidence="1">The sequence shown here is derived from an EMBL/GenBank/DDBJ whole genome shotgun (WGS) entry which is preliminary data.</text>
</comment>
<organism evidence="1 2">
    <name type="scientific">Nocardia halotolerans</name>
    <dbReference type="NCBI Taxonomy" id="1755878"/>
    <lineage>
        <taxon>Bacteria</taxon>
        <taxon>Bacillati</taxon>
        <taxon>Actinomycetota</taxon>
        <taxon>Actinomycetes</taxon>
        <taxon>Mycobacteriales</taxon>
        <taxon>Nocardiaceae</taxon>
        <taxon>Nocardia</taxon>
    </lineage>
</organism>